<dbReference type="Proteomes" id="UP000078595">
    <property type="component" value="Chromosome 9"/>
</dbReference>
<gene>
    <name evidence="3" type="ORF">I303_107449</name>
</gene>
<feature type="region of interest" description="Disordered" evidence="2">
    <location>
        <begin position="627"/>
        <end position="661"/>
    </location>
</feature>
<sequence length="661" mass="75794">MSTAQRQPLGVSGAINVKSKSTHAPTNDGEKQKRSADGVVKAGSSQIWTVELEASKMEVKRLKRELENARARIHRREETIKSLENKHEETTARRNAELQKKLQQLVESHHSSKHKYQAQLSNLQSENTALQHTISEKDKEVEHLRDKQTSVNKEKEDLQKTVNTLQTGQAHDIRKEIREYENEKTEWKMEKHRLERNVASLTTELEHLKASLNRTEKIAQREDDLRKANRALEKEISALRETAQEVDKLEEENERLVNLLVSCSIQYRMLYKNSVPRVTYQQLEEKLAHSRMSVISERNRAKVLRSTLEARESENRELKERLETYKCEIETLSDTMTSLLEDRQHLREEVTSITALHPASDIIKPLKPLPLVEGLKLVLNHAELSESHYQAQLTDLREEHFDLINETERTKASYVSTAQKLDDLRQSFGELKTAHRALEVAYAPCQPMIDNLQNLLAASEAQVAQLSTDLAGTSDGLRRCTKQSKEDREALKKANEVVMRSKMAEEALDEEVKHLQEAYTSAAGYEELYMDLQERYELLEHREKAAVDEAEKLGLENAELAGHQNEYQKINYVEGVRREMVLLKQELAATRHLLNLANDRVLNLQDEVQAYTSIDPSANALRSSMNGLTSSRLRVSRRQPENGRLTVHRSKGRSVSGPVVR</sequence>
<feature type="coiled-coil region" evidence="1">
    <location>
        <begin position="522"/>
        <end position="549"/>
    </location>
</feature>
<accession>A0AAJ8KWP3</accession>
<keyword evidence="4" id="KW-1185">Reference proteome</keyword>
<dbReference type="AlphaFoldDB" id="A0AAJ8KWP3"/>
<reference evidence="3" key="1">
    <citation type="submission" date="2013-07" db="EMBL/GenBank/DDBJ databases">
        <authorList>
            <consortium name="The Broad Institute Genome Sequencing Platform"/>
            <person name="Cuomo C."/>
            <person name="Litvintseva A."/>
            <person name="Chen Y."/>
            <person name="Heitman J."/>
            <person name="Sun S."/>
            <person name="Springer D."/>
            <person name="Dromer F."/>
            <person name="Young S.K."/>
            <person name="Zeng Q."/>
            <person name="Gargeya S."/>
            <person name="Fitzgerald M."/>
            <person name="Abouelleil A."/>
            <person name="Alvarado L."/>
            <person name="Berlin A.M."/>
            <person name="Chapman S.B."/>
            <person name="Dewar J."/>
            <person name="Goldberg J."/>
            <person name="Griggs A."/>
            <person name="Gujja S."/>
            <person name="Hansen M."/>
            <person name="Howarth C."/>
            <person name="Imamovic A."/>
            <person name="Larimer J."/>
            <person name="McCowan C."/>
            <person name="Murphy C."/>
            <person name="Pearson M."/>
            <person name="Priest M."/>
            <person name="Roberts A."/>
            <person name="Saif S."/>
            <person name="Shea T."/>
            <person name="Sykes S."/>
            <person name="Wortman J."/>
            <person name="Nusbaum C."/>
            <person name="Birren B."/>
        </authorList>
    </citation>
    <scope>NUCLEOTIDE SEQUENCE</scope>
    <source>
        <strain evidence="3">CBS 10117</strain>
    </source>
</reference>
<proteinExistence type="predicted"/>
<feature type="region of interest" description="Disordered" evidence="2">
    <location>
        <begin position="1"/>
        <end position="42"/>
    </location>
</feature>
<protein>
    <recommendedName>
        <fullName evidence="5">Hyaluronan-mediated motility receptor C-terminal domain-containing protein</fullName>
    </recommendedName>
</protein>
<dbReference type="EMBL" id="CP144538">
    <property type="protein sequence ID" value="WWC64835.1"/>
    <property type="molecule type" value="Genomic_DNA"/>
</dbReference>
<keyword evidence="1" id="KW-0175">Coiled coil</keyword>
<name>A0AAJ8KWP3_9TREE</name>
<dbReference type="GO" id="GO:0005776">
    <property type="term" value="C:autophagosome"/>
    <property type="evidence" value="ECO:0007669"/>
    <property type="project" value="TreeGrafter"/>
</dbReference>
<organism evidence="3 4">
    <name type="scientific">Kwoniella dejecticola CBS 10117</name>
    <dbReference type="NCBI Taxonomy" id="1296121"/>
    <lineage>
        <taxon>Eukaryota</taxon>
        <taxon>Fungi</taxon>
        <taxon>Dikarya</taxon>
        <taxon>Basidiomycota</taxon>
        <taxon>Agaricomycotina</taxon>
        <taxon>Tremellomycetes</taxon>
        <taxon>Tremellales</taxon>
        <taxon>Cryptococcaceae</taxon>
        <taxon>Kwoniella</taxon>
    </lineage>
</organism>
<evidence type="ECO:0008006" key="5">
    <source>
        <dbReference type="Google" id="ProtNLM"/>
    </source>
</evidence>
<feature type="coiled-coil region" evidence="1">
    <location>
        <begin position="301"/>
        <end position="349"/>
    </location>
</feature>
<reference evidence="3" key="2">
    <citation type="submission" date="2024-02" db="EMBL/GenBank/DDBJ databases">
        <title>Comparative genomics of Cryptococcus and Kwoniella reveals pathogenesis evolution and contrasting modes of karyotype evolution via chromosome fusion or intercentromeric recombination.</title>
        <authorList>
            <person name="Coelho M.A."/>
            <person name="David-Palma M."/>
            <person name="Shea T."/>
            <person name="Bowers K."/>
            <person name="McGinley-Smith S."/>
            <person name="Mohammad A.W."/>
            <person name="Gnirke A."/>
            <person name="Yurkov A.M."/>
            <person name="Nowrousian M."/>
            <person name="Sun S."/>
            <person name="Cuomo C.A."/>
            <person name="Heitman J."/>
        </authorList>
    </citation>
    <scope>NUCLEOTIDE SEQUENCE</scope>
    <source>
        <strain evidence="3">CBS 10117</strain>
    </source>
</reference>
<dbReference type="RefSeq" id="XP_065825663.1">
    <property type="nucleotide sequence ID" value="XM_065969591.1"/>
</dbReference>
<dbReference type="KEGG" id="kdj:28970552"/>
<dbReference type="GeneID" id="28970552"/>
<evidence type="ECO:0000256" key="1">
    <source>
        <dbReference type="SAM" id="Coils"/>
    </source>
</evidence>
<dbReference type="GO" id="GO:1901098">
    <property type="term" value="P:positive regulation of autophagosome maturation"/>
    <property type="evidence" value="ECO:0007669"/>
    <property type="project" value="TreeGrafter"/>
</dbReference>
<evidence type="ECO:0000313" key="3">
    <source>
        <dbReference type="EMBL" id="WWC64835.1"/>
    </source>
</evidence>
<dbReference type="GO" id="GO:0005770">
    <property type="term" value="C:late endosome"/>
    <property type="evidence" value="ECO:0007669"/>
    <property type="project" value="TreeGrafter"/>
</dbReference>
<evidence type="ECO:0000256" key="2">
    <source>
        <dbReference type="SAM" id="MobiDB-lite"/>
    </source>
</evidence>
<dbReference type="PANTHER" id="PTHR46753">
    <property type="entry name" value="FYVE AND COILED-COIL DOMAIN-CONTAINING PROTEIN 1"/>
    <property type="match status" value="1"/>
</dbReference>
<evidence type="ECO:0000313" key="4">
    <source>
        <dbReference type="Proteomes" id="UP000078595"/>
    </source>
</evidence>
<feature type="region of interest" description="Disordered" evidence="2">
    <location>
        <begin position="137"/>
        <end position="156"/>
    </location>
</feature>
<dbReference type="PANTHER" id="PTHR46753:SF2">
    <property type="entry name" value="FYVE AND COILED-COIL DOMAIN-CONTAINING PROTEIN 1"/>
    <property type="match status" value="1"/>
</dbReference>
<dbReference type="GO" id="GO:0072383">
    <property type="term" value="P:plus-end-directed vesicle transport along microtubule"/>
    <property type="evidence" value="ECO:0007669"/>
    <property type="project" value="TreeGrafter"/>
</dbReference>